<evidence type="ECO:0000259" key="1">
    <source>
        <dbReference type="Pfam" id="PF04326"/>
    </source>
</evidence>
<gene>
    <name evidence="3" type="ORF">AYP69_02995</name>
    <name evidence="4" type="ORF">CYR79_09350</name>
</gene>
<dbReference type="InterPro" id="IPR038461">
    <property type="entry name" value="Schlafen_AlbA_2_dom_sf"/>
</dbReference>
<dbReference type="PANTHER" id="PTHR30595">
    <property type="entry name" value="GLPR-RELATED TRANSCRIPTIONAL REPRESSOR"/>
    <property type="match status" value="1"/>
</dbReference>
<dbReference type="Gene3D" id="3.30.950.30">
    <property type="entry name" value="Schlafen, AAA domain"/>
    <property type="match status" value="1"/>
</dbReference>
<accession>A0A231PWF8</accession>
<reference evidence="6" key="3">
    <citation type="submission" date="2017-12" db="EMBL/GenBank/DDBJ databases">
        <authorList>
            <person name="Christensen H."/>
        </authorList>
    </citation>
    <scope>NUCLEOTIDE SEQUENCE [LARGE SCALE GENOMIC DNA]</scope>
    <source>
        <strain evidence="6">268A</strain>
    </source>
</reference>
<dbReference type="InterPro" id="IPR054760">
    <property type="entry name" value="DIP2311-like_C"/>
</dbReference>
<organism evidence="3 5">
    <name type="scientific">Ligilactobacillus agilis</name>
    <dbReference type="NCBI Taxonomy" id="1601"/>
    <lineage>
        <taxon>Bacteria</taxon>
        <taxon>Bacillati</taxon>
        <taxon>Bacillota</taxon>
        <taxon>Bacilli</taxon>
        <taxon>Lactobacillales</taxon>
        <taxon>Lactobacillaceae</taxon>
        <taxon>Ligilactobacillus</taxon>
    </lineage>
</organism>
<dbReference type="Proteomes" id="UP000234579">
    <property type="component" value="Unassembled WGS sequence"/>
</dbReference>
<evidence type="ECO:0000313" key="6">
    <source>
        <dbReference type="Proteomes" id="UP000234579"/>
    </source>
</evidence>
<evidence type="ECO:0000313" key="4">
    <source>
        <dbReference type="EMBL" id="PLA75812.1"/>
    </source>
</evidence>
<dbReference type="PANTHER" id="PTHR30595:SF6">
    <property type="entry name" value="SCHLAFEN ALBA-2 DOMAIN-CONTAINING PROTEIN"/>
    <property type="match status" value="1"/>
</dbReference>
<dbReference type="EMBL" id="PKGI01000048">
    <property type="protein sequence ID" value="PLA75812.1"/>
    <property type="molecule type" value="Genomic_DNA"/>
</dbReference>
<comment type="caution">
    <text evidence="3">The sequence shown here is derived from an EMBL/GenBank/DDBJ whole genome shotgun (WGS) entry which is preliminary data.</text>
</comment>
<evidence type="ECO:0000313" key="3">
    <source>
        <dbReference type="EMBL" id="OXS41327.1"/>
    </source>
</evidence>
<dbReference type="Gene3D" id="1.10.10.10">
    <property type="entry name" value="Winged helix-like DNA-binding domain superfamily/Winged helix DNA-binding domain"/>
    <property type="match status" value="1"/>
</dbReference>
<dbReference type="AlphaFoldDB" id="A0A231PWF8"/>
<dbReference type="InterPro" id="IPR038475">
    <property type="entry name" value="RecG_C_sf"/>
</dbReference>
<dbReference type="Pfam" id="PF22168">
    <property type="entry name" value="DIP2311-like_C"/>
    <property type="match status" value="1"/>
</dbReference>
<reference evidence="4" key="2">
    <citation type="submission" date="2017-12" db="EMBL/GenBank/DDBJ databases">
        <authorList>
            <person name="Hurst M.R.H."/>
        </authorList>
    </citation>
    <scope>NUCLEOTIDE SEQUENCE [LARGE SCALE GENOMIC DNA]</scope>
    <source>
        <strain evidence="4">268A</strain>
    </source>
</reference>
<proteinExistence type="predicted"/>
<evidence type="ECO:0000259" key="2">
    <source>
        <dbReference type="Pfam" id="PF22168"/>
    </source>
</evidence>
<dbReference type="EMBL" id="LUGO01000032">
    <property type="protein sequence ID" value="OXS41327.1"/>
    <property type="molecule type" value="Genomic_DNA"/>
</dbReference>
<dbReference type="Pfam" id="PF13749">
    <property type="entry name" value="HATPase_c_4"/>
    <property type="match status" value="1"/>
</dbReference>
<feature type="domain" description="Transcriptional regulator DIP2311-like C-terminal" evidence="2">
    <location>
        <begin position="370"/>
        <end position="415"/>
    </location>
</feature>
<dbReference type="Pfam" id="PF04326">
    <property type="entry name" value="SLFN_AlbA_2"/>
    <property type="match status" value="1"/>
</dbReference>
<protein>
    <submittedName>
        <fullName evidence="3">AAA family ATPase</fullName>
    </submittedName>
</protein>
<dbReference type="Gene3D" id="3.30.565.60">
    <property type="match status" value="1"/>
</dbReference>
<dbReference type="InterPro" id="IPR036388">
    <property type="entry name" value="WH-like_DNA-bd_sf"/>
</dbReference>
<name>A0A231PWF8_9LACO</name>
<reference evidence="3 5" key="1">
    <citation type="submission" date="2016-03" db="EMBL/GenBank/DDBJ databases">
        <title>Sequencing of Lactobacillus Species from Commercial Turkeys.</title>
        <authorList>
            <person name="Johnson T.J."/>
            <person name="Youmans B.P."/>
            <person name="Case K.A."/>
        </authorList>
    </citation>
    <scope>NUCLEOTIDE SEQUENCE [LARGE SCALE GENOMIC DNA]</scope>
    <source>
        <strain evidence="3 5">UMNLA1</strain>
    </source>
</reference>
<sequence>MIVKESRNLEFKEQVTKTFLKTVSAYANYGAGEIRFGIKDDGQPVGFVDPVQVCLDIENKINDSISPRPRYQLEIIEHKMISLKVEEGQDKPYLYKGKAYTRNDTSSVEVSREELSRLTLQGRGQNFDELPTAKKSLTFGVLEAELQKKAKIDNLNGDILKTLNLYKDGEFNNAASLLADENGFPGIDIVRFGQSLDEIMERKQLAGQSILLQLQKAVAVFSQYYQYEKIVGTSRTKEDLIPLVAFREALANALVHRAWDVRGNILIGMYPDRIEINSPGGLPFGISEAEYLEGMLSIPRNPILASVFYRLDYIEMFGTGIKRIKAAYSSYGISPQFEVLPNAVQVILPAKVKLAELSGDEQIVLAKFQAFTSLTSSELVELTGFSRAKINRLLAKMVAKKILKRIGKGRATSYQR</sequence>
<dbReference type="Proteomes" id="UP000215261">
    <property type="component" value="Unassembled WGS sequence"/>
</dbReference>
<dbReference type="InterPro" id="IPR007421">
    <property type="entry name" value="Schlafen_AlbA_2_dom"/>
</dbReference>
<dbReference type="RefSeq" id="WP_089144441.1">
    <property type="nucleotide sequence ID" value="NZ_LUGD01000023.1"/>
</dbReference>
<evidence type="ECO:0000313" key="5">
    <source>
        <dbReference type="Proteomes" id="UP000215261"/>
    </source>
</evidence>
<feature type="domain" description="Schlafen AlbA-2" evidence="1">
    <location>
        <begin position="5"/>
        <end position="110"/>
    </location>
</feature>